<evidence type="ECO:0000256" key="1">
    <source>
        <dbReference type="ARBA" id="ARBA00003632"/>
    </source>
</evidence>
<dbReference type="EMBL" id="KZ678381">
    <property type="protein sequence ID" value="PSS00845.1"/>
    <property type="molecule type" value="Genomic_DNA"/>
</dbReference>
<dbReference type="STRING" id="2025994.A0A2T3AJV7"/>
<dbReference type="InParanoid" id="A0A2T3AJV7"/>
<dbReference type="AlphaFoldDB" id="A0A2T3AJV7"/>
<sequence>MVEADATGTATGIETVAGVAGATDATDATDAMEDMTLDVLETTILEGVLAGQTARLGTGADRRRSASPGRSASPSTTDLPTRNKTGATQPSIHTKAGDKAGEPGSRRGEGGRSHPADGERDQNHTPEQEPSERARQQTERHYDEPAAEPMDEDDDVEVEDDGMGDMAAMMGFGGFGTTKGKKIAGNNVGAVRKEKKTEYRQYMNRQGGFNRPLSPSR</sequence>
<feature type="domain" description="U4/U6.U5 small nuclear ribonucleoprotein 27kDa protein" evidence="9">
    <location>
        <begin position="165"/>
        <end position="215"/>
    </location>
</feature>
<evidence type="ECO:0000259" key="9">
    <source>
        <dbReference type="Pfam" id="PF08648"/>
    </source>
</evidence>
<comment type="function">
    <text evidence="1">May play a role in mRNA splicing.</text>
</comment>
<evidence type="ECO:0000256" key="7">
    <source>
        <dbReference type="ARBA" id="ARBA00023242"/>
    </source>
</evidence>
<dbReference type="InterPro" id="IPR013957">
    <property type="entry name" value="SNRNP27"/>
</dbReference>
<evidence type="ECO:0000313" key="11">
    <source>
        <dbReference type="Proteomes" id="UP000241462"/>
    </source>
</evidence>
<dbReference type="OrthoDB" id="21368at2759"/>
<name>A0A2T3AJV7_9PEZI</name>
<accession>A0A2T3AJV7</accession>
<reference evidence="10 11" key="1">
    <citation type="journal article" date="2018" name="Mycol. Prog.">
        <title>Coniella lustricola, a new species from submerged detritus.</title>
        <authorList>
            <person name="Raudabaugh D.B."/>
            <person name="Iturriaga T."/>
            <person name="Carver A."/>
            <person name="Mondo S."/>
            <person name="Pangilinan J."/>
            <person name="Lipzen A."/>
            <person name="He G."/>
            <person name="Amirebrahimi M."/>
            <person name="Grigoriev I.V."/>
            <person name="Miller A.N."/>
        </authorList>
    </citation>
    <scope>NUCLEOTIDE SEQUENCE [LARGE SCALE GENOMIC DNA]</scope>
    <source>
        <strain evidence="10 11">B22-T-1</strain>
    </source>
</reference>
<evidence type="ECO:0000256" key="4">
    <source>
        <dbReference type="ARBA" id="ARBA00011825"/>
    </source>
</evidence>
<feature type="compositionally biased region" description="Low complexity" evidence="8">
    <location>
        <begin position="66"/>
        <end position="75"/>
    </location>
</feature>
<dbReference type="PANTHER" id="PTHR31077">
    <property type="entry name" value="U4/U6.U5 SMALL NUCLEAR RIBONUCLEOPROTEIN 27 KDA PROTEIN"/>
    <property type="match status" value="1"/>
</dbReference>
<evidence type="ECO:0000256" key="8">
    <source>
        <dbReference type="SAM" id="MobiDB-lite"/>
    </source>
</evidence>
<comment type="subunit">
    <text evidence="4">Part of a tri-snRNP complex.</text>
</comment>
<dbReference type="GO" id="GO:0006397">
    <property type="term" value="P:mRNA processing"/>
    <property type="evidence" value="ECO:0007669"/>
    <property type="project" value="UniProtKB-KW"/>
</dbReference>
<evidence type="ECO:0000256" key="5">
    <source>
        <dbReference type="ARBA" id="ARBA00022664"/>
    </source>
</evidence>
<feature type="region of interest" description="Disordered" evidence="8">
    <location>
        <begin position="50"/>
        <end position="159"/>
    </location>
</feature>
<proteinExistence type="inferred from homology"/>
<gene>
    <name evidence="10" type="ORF">BD289DRAFT_450185</name>
</gene>
<keyword evidence="5" id="KW-0507">mRNA processing</keyword>
<dbReference type="Proteomes" id="UP000241462">
    <property type="component" value="Unassembled WGS sequence"/>
</dbReference>
<evidence type="ECO:0000256" key="2">
    <source>
        <dbReference type="ARBA" id="ARBA00004123"/>
    </source>
</evidence>
<dbReference type="Pfam" id="PF08648">
    <property type="entry name" value="SNRNP27"/>
    <property type="match status" value="1"/>
</dbReference>
<dbReference type="PANTHER" id="PTHR31077:SF1">
    <property type="entry name" value="U4_U6.U5 SMALL NUCLEAR RIBONUCLEOPROTEIN 27 KDA PROTEIN"/>
    <property type="match status" value="1"/>
</dbReference>
<evidence type="ECO:0000256" key="6">
    <source>
        <dbReference type="ARBA" id="ARBA00023187"/>
    </source>
</evidence>
<comment type="subcellular location">
    <subcellularLocation>
        <location evidence="2">Nucleus</location>
    </subcellularLocation>
</comment>
<dbReference type="GO" id="GO:0008380">
    <property type="term" value="P:RNA splicing"/>
    <property type="evidence" value="ECO:0007669"/>
    <property type="project" value="UniProtKB-KW"/>
</dbReference>
<keyword evidence="11" id="KW-1185">Reference proteome</keyword>
<dbReference type="GO" id="GO:0071011">
    <property type="term" value="C:precatalytic spliceosome"/>
    <property type="evidence" value="ECO:0007669"/>
    <property type="project" value="TreeGrafter"/>
</dbReference>
<feature type="compositionally biased region" description="Basic and acidic residues" evidence="8">
    <location>
        <begin position="95"/>
        <end position="144"/>
    </location>
</feature>
<organism evidence="10 11">
    <name type="scientific">Coniella lustricola</name>
    <dbReference type="NCBI Taxonomy" id="2025994"/>
    <lineage>
        <taxon>Eukaryota</taxon>
        <taxon>Fungi</taxon>
        <taxon>Dikarya</taxon>
        <taxon>Ascomycota</taxon>
        <taxon>Pezizomycotina</taxon>
        <taxon>Sordariomycetes</taxon>
        <taxon>Sordariomycetidae</taxon>
        <taxon>Diaporthales</taxon>
        <taxon>Schizoparmaceae</taxon>
        <taxon>Coniella</taxon>
    </lineage>
</organism>
<comment type="similarity">
    <text evidence="3">Belongs to the SNUT3 family.</text>
</comment>
<keyword evidence="7" id="KW-0539">Nucleus</keyword>
<feature type="compositionally biased region" description="Acidic residues" evidence="8">
    <location>
        <begin position="145"/>
        <end position="159"/>
    </location>
</feature>
<feature type="compositionally biased region" description="Polar residues" evidence="8">
    <location>
        <begin position="76"/>
        <end position="92"/>
    </location>
</feature>
<evidence type="ECO:0000256" key="3">
    <source>
        <dbReference type="ARBA" id="ARBA00008218"/>
    </source>
</evidence>
<keyword evidence="6" id="KW-0508">mRNA splicing</keyword>
<protein>
    <recommendedName>
        <fullName evidence="9">U4/U6.U5 small nuclear ribonucleoprotein 27kDa protein domain-containing protein</fullName>
    </recommendedName>
</protein>
<evidence type="ECO:0000313" key="10">
    <source>
        <dbReference type="EMBL" id="PSS00845.1"/>
    </source>
</evidence>